<dbReference type="EMBL" id="JADGKB010000092">
    <property type="protein sequence ID" value="KAJ3254136.1"/>
    <property type="molecule type" value="Genomic_DNA"/>
</dbReference>
<feature type="chain" id="PRO_5042250267" evidence="1">
    <location>
        <begin position="39"/>
        <end position="396"/>
    </location>
</feature>
<evidence type="ECO:0000313" key="3">
    <source>
        <dbReference type="Proteomes" id="UP001210925"/>
    </source>
</evidence>
<dbReference type="AlphaFoldDB" id="A0AAD5UFC8"/>
<proteinExistence type="predicted"/>
<feature type="signal peptide" evidence="1">
    <location>
        <begin position="1"/>
        <end position="38"/>
    </location>
</feature>
<evidence type="ECO:0000313" key="2">
    <source>
        <dbReference type="EMBL" id="KAJ3254136.1"/>
    </source>
</evidence>
<keyword evidence="3" id="KW-1185">Reference proteome</keyword>
<comment type="caution">
    <text evidence="2">The sequence shown here is derived from an EMBL/GenBank/DDBJ whole genome shotgun (WGS) entry which is preliminary data.</text>
</comment>
<keyword evidence="1" id="KW-0732">Signal</keyword>
<sequence length="396" mass="43384">MTLRTIGVNSLKGGQKCKHSLAMKLATLAALLVAAAAAQDTNGTDYPRNDTESADMDSSFSASTYRNFEIPEADNEDLNEDVTIYNSTSGRPLRVKVDDKRVIVFSFNPTNNATTALRFNVKHEPRLGLEWNHDGSRLNSTKTPAIAFATRMMGLFETNANSSTFWNTTGTQYMFGDWNWSDISVTWTNNSRNIPTLYLNSVGSPRGQTSPKVNLTVEIPSDSYSSSSGFNVSPTGLKYDFDVIGQMNYTLSPATSSSWQLASRVFTSSANPTFSNTSISDPYNAAKFQWIRNLTVDGQPANMTVNGVMPIPSKFAWGTGEVSGRDEMIDNMCSKMVLVQTIPYFTQSVYWDPSVSVDENQAISAYSSIVSSSAFKKAGYSLTSMAVVLVTAMFLL</sequence>
<accession>A0AAD5UFC8</accession>
<name>A0AAD5UFC8_9FUNG</name>
<evidence type="ECO:0000256" key="1">
    <source>
        <dbReference type="SAM" id="SignalP"/>
    </source>
</evidence>
<reference evidence="2" key="1">
    <citation type="submission" date="2020-05" db="EMBL/GenBank/DDBJ databases">
        <title>Phylogenomic resolution of chytrid fungi.</title>
        <authorList>
            <person name="Stajich J.E."/>
            <person name="Amses K."/>
            <person name="Simmons R."/>
            <person name="Seto K."/>
            <person name="Myers J."/>
            <person name="Bonds A."/>
            <person name="Quandt C.A."/>
            <person name="Barry K."/>
            <person name="Liu P."/>
            <person name="Grigoriev I."/>
            <person name="Longcore J.E."/>
            <person name="James T.Y."/>
        </authorList>
    </citation>
    <scope>NUCLEOTIDE SEQUENCE</scope>
    <source>
        <strain evidence="2">PLAUS21</strain>
    </source>
</reference>
<gene>
    <name evidence="2" type="ORF">HK103_007524</name>
</gene>
<protein>
    <submittedName>
        <fullName evidence="2">Uncharacterized protein</fullName>
    </submittedName>
</protein>
<organism evidence="2 3">
    <name type="scientific">Boothiomyces macroporosus</name>
    <dbReference type="NCBI Taxonomy" id="261099"/>
    <lineage>
        <taxon>Eukaryota</taxon>
        <taxon>Fungi</taxon>
        <taxon>Fungi incertae sedis</taxon>
        <taxon>Chytridiomycota</taxon>
        <taxon>Chytridiomycota incertae sedis</taxon>
        <taxon>Chytridiomycetes</taxon>
        <taxon>Rhizophydiales</taxon>
        <taxon>Terramycetaceae</taxon>
        <taxon>Boothiomyces</taxon>
    </lineage>
</organism>
<dbReference type="Proteomes" id="UP001210925">
    <property type="component" value="Unassembled WGS sequence"/>
</dbReference>